<keyword evidence="9 17" id="KW-0326">Glycosidase</keyword>
<organism evidence="19 20">
    <name type="scientific">Hericium alpestre</name>
    <dbReference type="NCBI Taxonomy" id="135208"/>
    <lineage>
        <taxon>Eukaryota</taxon>
        <taxon>Fungi</taxon>
        <taxon>Dikarya</taxon>
        <taxon>Basidiomycota</taxon>
        <taxon>Agaricomycotina</taxon>
        <taxon>Agaricomycetes</taxon>
        <taxon>Russulales</taxon>
        <taxon>Hericiaceae</taxon>
        <taxon>Hericium</taxon>
    </lineage>
</organism>
<comment type="subcellular location">
    <subcellularLocation>
        <location evidence="1">Secreted</location>
    </subcellularLocation>
</comment>
<evidence type="ECO:0000256" key="16">
    <source>
        <dbReference type="PROSITE-ProRule" id="PRU10052"/>
    </source>
</evidence>
<evidence type="ECO:0000256" key="12">
    <source>
        <dbReference type="ARBA" id="ARBA00038933"/>
    </source>
</evidence>
<proteinExistence type="inferred from homology"/>
<evidence type="ECO:0000256" key="3">
    <source>
        <dbReference type="ARBA" id="ARBA00022525"/>
    </source>
</evidence>
<evidence type="ECO:0000256" key="2">
    <source>
        <dbReference type="ARBA" id="ARBA00008834"/>
    </source>
</evidence>
<evidence type="ECO:0000256" key="1">
    <source>
        <dbReference type="ARBA" id="ARBA00004613"/>
    </source>
</evidence>
<evidence type="ECO:0000256" key="9">
    <source>
        <dbReference type="ARBA" id="ARBA00023295"/>
    </source>
</evidence>
<dbReference type="OrthoDB" id="187139at2759"/>
<keyword evidence="6 17" id="KW-0378">Hydrolase</keyword>
<keyword evidence="7" id="KW-1015">Disulfide bond</keyword>
<keyword evidence="5" id="KW-0677">Repeat</keyword>
<protein>
    <recommendedName>
        <fullName evidence="12">galacturonan 1,4-alpha-galacturonidase</fullName>
        <ecNumber evidence="12">3.2.1.67</ecNumber>
    </recommendedName>
    <alternativeName>
        <fullName evidence="13">Galacturan 1,4-alpha-galacturonidase C</fullName>
    </alternativeName>
    <alternativeName>
        <fullName evidence="14">Poly(1,4-alpha-D-galacturonide)galacturonohydrolase C</fullName>
    </alternativeName>
</protein>
<feature type="active site" evidence="16">
    <location>
        <position position="240"/>
    </location>
</feature>
<dbReference type="Proteomes" id="UP000298061">
    <property type="component" value="Unassembled WGS sequence"/>
</dbReference>
<dbReference type="GO" id="GO:0005576">
    <property type="term" value="C:extracellular region"/>
    <property type="evidence" value="ECO:0007669"/>
    <property type="project" value="UniProtKB-SubCell"/>
</dbReference>
<evidence type="ECO:0000256" key="15">
    <source>
        <dbReference type="ARBA" id="ARBA00048766"/>
    </source>
</evidence>
<comment type="similarity">
    <text evidence="2 17">Belongs to the glycosyl hydrolase 28 family.</text>
</comment>
<dbReference type="InterPro" id="IPR011050">
    <property type="entry name" value="Pectin_lyase_fold/virulence"/>
</dbReference>
<feature type="signal peptide" evidence="18">
    <location>
        <begin position="1"/>
        <end position="17"/>
    </location>
</feature>
<dbReference type="Pfam" id="PF00295">
    <property type="entry name" value="Glyco_hydro_28"/>
    <property type="match status" value="1"/>
</dbReference>
<name>A0A4Y9ZQP9_9AGAM</name>
<comment type="catalytic activity">
    <reaction evidence="15">
        <text>[(1-&gt;4)-alpha-D-galacturonosyl](n) + H2O = alpha-D-galacturonate + [(1-&gt;4)-alpha-D-galacturonosyl](n-1)</text>
        <dbReference type="Rhea" id="RHEA:14117"/>
        <dbReference type="Rhea" id="RHEA-COMP:14570"/>
        <dbReference type="Rhea" id="RHEA-COMP:14572"/>
        <dbReference type="ChEBI" id="CHEBI:15377"/>
        <dbReference type="ChEBI" id="CHEBI:58658"/>
        <dbReference type="ChEBI" id="CHEBI:140523"/>
        <dbReference type="EC" id="3.2.1.67"/>
    </reaction>
</comment>
<dbReference type="GO" id="GO:0005975">
    <property type="term" value="P:carbohydrate metabolic process"/>
    <property type="evidence" value="ECO:0007669"/>
    <property type="project" value="InterPro"/>
</dbReference>
<evidence type="ECO:0000256" key="11">
    <source>
        <dbReference type="ARBA" id="ARBA00037312"/>
    </source>
</evidence>
<dbReference type="PANTHER" id="PTHR31736:SF11">
    <property type="entry name" value="EXOPOLYGALACTURONASE C-RELATED"/>
    <property type="match status" value="1"/>
</dbReference>
<accession>A0A4Y9ZQP9</accession>
<dbReference type="InterPro" id="IPR012334">
    <property type="entry name" value="Pectin_lyas_fold"/>
</dbReference>
<dbReference type="Gene3D" id="2.160.20.10">
    <property type="entry name" value="Single-stranded right-handed beta-helix, Pectin lyase-like"/>
    <property type="match status" value="1"/>
</dbReference>
<dbReference type="STRING" id="135208.A0A4Y9ZQP9"/>
<dbReference type="PROSITE" id="PS00502">
    <property type="entry name" value="POLYGALACTURONASE"/>
    <property type="match status" value="1"/>
</dbReference>
<reference evidence="19 20" key="1">
    <citation type="submission" date="2019-02" db="EMBL/GenBank/DDBJ databases">
        <title>Genome sequencing of the rare red list fungi Hericium alpestre (H. flagellum).</title>
        <authorList>
            <person name="Buettner E."/>
            <person name="Kellner H."/>
        </authorList>
    </citation>
    <scope>NUCLEOTIDE SEQUENCE [LARGE SCALE GENOMIC DNA]</scope>
    <source>
        <strain evidence="19 20">DSM 108284</strain>
    </source>
</reference>
<dbReference type="GO" id="GO:0071555">
    <property type="term" value="P:cell wall organization"/>
    <property type="evidence" value="ECO:0007669"/>
    <property type="project" value="UniProtKB-KW"/>
</dbReference>
<evidence type="ECO:0000256" key="5">
    <source>
        <dbReference type="ARBA" id="ARBA00022737"/>
    </source>
</evidence>
<sequence>MLTLTLLSCFLLPPALAWRTYEVPHTSGQDDTPGLVTALANYIANATILFKRDVTYNIFTPVRFPVLNNVELLLPRRATQEHGNQLCLERSFSLIGPLQTPAGAGSTLTDKQSVIAFGHSDPHPNYDLQSSGGTQTSRPIAPTAGHSARSQAVVEVNEWRAQPIGWNFATSGSSNVHIFNNQILANSDSNAFPFNTDGFSAGGTDLLFENNHVVNGDDCLTVGNGAKNIVFRNGYCEGGHGLSIGSLGEGGQVADVENVLIENVQMVDSLYAARFKSWTGGNGFARNVTWRNIAFTNVPFPVRPRPMPPARPLTSAPTDLHNAEVRPSTLAAWHFLYTRPAYSYWDQEDGPKPTPNGTAINNTCIEDFLFDGFAGSIEEYAPRPPLTAALADPRYILSKPYVEGSCVSDPCWYAVPGATGKEVAILALYAGSASNVVAKDVFAWTETGAPVRVMCNATTVTNDVGFKCWDGLFIPTKAGF</sequence>
<keyword evidence="20" id="KW-1185">Reference proteome</keyword>
<evidence type="ECO:0000313" key="19">
    <source>
        <dbReference type="EMBL" id="TFY77102.1"/>
    </source>
</evidence>
<evidence type="ECO:0000256" key="18">
    <source>
        <dbReference type="SAM" id="SignalP"/>
    </source>
</evidence>
<feature type="chain" id="PRO_5021425761" description="galacturonan 1,4-alpha-galacturonidase" evidence="18">
    <location>
        <begin position="18"/>
        <end position="480"/>
    </location>
</feature>
<comment type="function">
    <text evidence="11">Specific in hydrolyzing the terminal glycosidic bond of polygalacturonic acid and oligogalacturonates.</text>
</comment>
<keyword evidence="4 18" id="KW-0732">Signal</keyword>
<evidence type="ECO:0000256" key="14">
    <source>
        <dbReference type="ARBA" id="ARBA00042262"/>
    </source>
</evidence>
<dbReference type="SUPFAM" id="SSF51126">
    <property type="entry name" value="Pectin lyase-like"/>
    <property type="match status" value="1"/>
</dbReference>
<evidence type="ECO:0000256" key="6">
    <source>
        <dbReference type="ARBA" id="ARBA00022801"/>
    </source>
</evidence>
<dbReference type="AlphaFoldDB" id="A0A4Y9ZQP9"/>
<evidence type="ECO:0000256" key="7">
    <source>
        <dbReference type="ARBA" id="ARBA00023157"/>
    </source>
</evidence>
<comment type="caution">
    <text evidence="19">The sequence shown here is derived from an EMBL/GenBank/DDBJ whole genome shotgun (WGS) entry which is preliminary data.</text>
</comment>
<dbReference type="InterPro" id="IPR000743">
    <property type="entry name" value="Glyco_hydro_28"/>
</dbReference>
<dbReference type="EC" id="3.2.1.67" evidence="12"/>
<dbReference type="EMBL" id="SFCI01001002">
    <property type="protein sequence ID" value="TFY77102.1"/>
    <property type="molecule type" value="Genomic_DNA"/>
</dbReference>
<evidence type="ECO:0000256" key="13">
    <source>
        <dbReference type="ARBA" id="ARBA00041474"/>
    </source>
</evidence>
<keyword evidence="3" id="KW-0964">Secreted</keyword>
<dbReference type="PANTHER" id="PTHR31736">
    <property type="match status" value="1"/>
</dbReference>
<keyword evidence="10" id="KW-0961">Cell wall biogenesis/degradation</keyword>
<evidence type="ECO:0000313" key="20">
    <source>
        <dbReference type="Proteomes" id="UP000298061"/>
    </source>
</evidence>
<evidence type="ECO:0000256" key="10">
    <source>
        <dbReference type="ARBA" id="ARBA00023316"/>
    </source>
</evidence>
<evidence type="ECO:0000256" key="4">
    <source>
        <dbReference type="ARBA" id="ARBA00022729"/>
    </source>
</evidence>
<keyword evidence="8" id="KW-0325">Glycoprotein</keyword>
<dbReference type="GO" id="GO:0004650">
    <property type="term" value="F:polygalacturonase activity"/>
    <property type="evidence" value="ECO:0007669"/>
    <property type="project" value="InterPro"/>
</dbReference>
<gene>
    <name evidence="19" type="ORF">EWM64_g6911</name>
</gene>
<evidence type="ECO:0000256" key="17">
    <source>
        <dbReference type="RuleBase" id="RU361169"/>
    </source>
</evidence>
<evidence type="ECO:0000256" key="8">
    <source>
        <dbReference type="ARBA" id="ARBA00023180"/>
    </source>
</evidence>
<dbReference type="GO" id="GO:0047911">
    <property type="term" value="F:galacturan 1,4-alpha-galacturonidase activity"/>
    <property type="evidence" value="ECO:0007669"/>
    <property type="project" value="UniProtKB-EC"/>
</dbReference>